<organism evidence="2 3">
    <name type="scientific">Helicobacter valdiviensis</name>
    <dbReference type="NCBI Taxonomy" id="1458358"/>
    <lineage>
        <taxon>Bacteria</taxon>
        <taxon>Pseudomonadati</taxon>
        <taxon>Campylobacterota</taxon>
        <taxon>Epsilonproteobacteria</taxon>
        <taxon>Campylobacterales</taxon>
        <taxon>Helicobacteraceae</taxon>
        <taxon>Helicobacter</taxon>
    </lineage>
</organism>
<dbReference type="OrthoDB" id="5328805at2"/>
<comment type="caution">
    <text evidence="2">The sequence shown here is derived from an EMBL/GenBank/DDBJ whole genome shotgun (WGS) entry which is preliminary data.</text>
</comment>
<keyword evidence="1" id="KW-0812">Transmembrane</keyword>
<feature type="transmembrane region" description="Helical" evidence="1">
    <location>
        <begin position="20"/>
        <end position="40"/>
    </location>
</feature>
<feature type="transmembrane region" description="Helical" evidence="1">
    <location>
        <begin position="125"/>
        <end position="144"/>
    </location>
</feature>
<reference evidence="2 3" key="1">
    <citation type="submission" date="2017-03" db="EMBL/GenBank/DDBJ databases">
        <title>Genomic and clinical evidence uncovers the enterohepatic species Helicobacter valdiviensis as a potential human intestinal pathogen.</title>
        <authorList>
            <person name="Fresia P."/>
            <person name="Jara R."/>
            <person name="Sierra R."/>
            <person name="Ferres I."/>
            <person name="Greif G."/>
            <person name="Iraola G."/>
            <person name="Collado L."/>
        </authorList>
    </citation>
    <scope>NUCLEOTIDE SEQUENCE [LARGE SCALE GENOMIC DNA]</scope>
    <source>
        <strain evidence="2 3">WBE14</strain>
    </source>
</reference>
<name>A0A2W6PLR1_9HELI</name>
<evidence type="ECO:0000313" key="2">
    <source>
        <dbReference type="EMBL" id="PZT47583.1"/>
    </source>
</evidence>
<dbReference type="EMBL" id="NBIU01000028">
    <property type="protein sequence ID" value="PZT47583.1"/>
    <property type="molecule type" value="Genomic_DNA"/>
</dbReference>
<protein>
    <submittedName>
        <fullName evidence="2">Uncharacterized protein</fullName>
    </submittedName>
</protein>
<feature type="transmembrane region" description="Helical" evidence="1">
    <location>
        <begin position="52"/>
        <end position="72"/>
    </location>
</feature>
<dbReference type="RefSeq" id="WP_111230363.1">
    <property type="nucleotide sequence ID" value="NZ_NBIU01000028.1"/>
</dbReference>
<gene>
    <name evidence="2" type="ORF">B6S12_08445</name>
</gene>
<keyword evidence="1" id="KW-0472">Membrane</keyword>
<dbReference type="AlphaFoldDB" id="A0A2W6PLR1"/>
<keyword evidence="1" id="KW-1133">Transmembrane helix</keyword>
<feature type="transmembrane region" description="Helical" evidence="1">
    <location>
        <begin position="84"/>
        <end position="104"/>
    </location>
</feature>
<keyword evidence="3" id="KW-1185">Reference proteome</keyword>
<proteinExistence type="predicted"/>
<sequence length="159" mass="18500">MLFIEGLVGAIILFPHSLVLYQLVLAGLLPFILITLIPQIKNILLKKKSIRYWLLYGLLGYTMLTLIAYIMLYLPIKEIAEHDVGFMLLGMVIFNIYSSIYLLLFKFLSNNKQNIFLSKKEKYCLFGLNLLFSLLFYAIWFAAFKYDLADKVVKFFNGM</sequence>
<evidence type="ECO:0000313" key="3">
    <source>
        <dbReference type="Proteomes" id="UP000249746"/>
    </source>
</evidence>
<evidence type="ECO:0000256" key="1">
    <source>
        <dbReference type="SAM" id="Phobius"/>
    </source>
</evidence>
<dbReference type="Proteomes" id="UP000249746">
    <property type="component" value="Unassembled WGS sequence"/>
</dbReference>
<accession>A0A2W6PLR1</accession>